<proteinExistence type="predicted"/>
<organism evidence="2 3">
    <name type="scientific">Cupriavidus basilensis</name>
    <dbReference type="NCBI Taxonomy" id="68895"/>
    <lineage>
        <taxon>Bacteria</taxon>
        <taxon>Pseudomonadati</taxon>
        <taxon>Pseudomonadota</taxon>
        <taxon>Betaproteobacteria</taxon>
        <taxon>Burkholderiales</taxon>
        <taxon>Burkholderiaceae</taxon>
        <taxon>Cupriavidus</taxon>
    </lineage>
</organism>
<keyword evidence="1" id="KW-0472">Membrane</keyword>
<accession>A0A0C4YNP7</accession>
<dbReference type="AlphaFoldDB" id="A0A0C4YNP7"/>
<keyword evidence="1" id="KW-1133">Transmembrane helix</keyword>
<evidence type="ECO:0000256" key="1">
    <source>
        <dbReference type="SAM" id="Phobius"/>
    </source>
</evidence>
<reference evidence="2 3" key="1">
    <citation type="journal article" date="2015" name="Genome Announc.">
        <title>Complete Genome Sequence of Cupriavidus basilensis 4G11, Isolated from the Oak Ridge Field Research Center Site.</title>
        <authorList>
            <person name="Ray J."/>
            <person name="Waters R.J."/>
            <person name="Skerker J.M."/>
            <person name="Kuehl J.V."/>
            <person name="Price M.N."/>
            <person name="Huang J."/>
            <person name="Chakraborty R."/>
            <person name="Arkin A.P."/>
            <person name="Deutschbauer A."/>
        </authorList>
    </citation>
    <scope>NUCLEOTIDE SEQUENCE [LARGE SCALE GENOMIC DNA]</scope>
    <source>
        <strain evidence="2">4G11</strain>
    </source>
</reference>
<name>A0A0C4YNP7_9BURK</name>
<keyword evidence="1" id="KW-0812">Transmembrane</keyword>
<sequence length="180" mass="20590">MRALNLSSSTRRAGQSYPSRHPMVLVLTVAWTLLLAYFFANVEIQIEGAAGWAANLPTWRIEHHWLLDIFWGGRPMTGYHAWVFPCVALFFHFSLVFGGRWNWRAEARVIACIMVFWISEDFLWFVLNPAFGLARFAPSFVPWHIHWWAGAPTDYWVSLGVAAALLGLSCRGPVGNRYSF</sequence>
<feature type="transmembrane region" description="Helical" evidence="1">
    <location>
        <begin position="109"/>
        <end position="127"/>
    </location>
</feature>
<keyword evidence="3" id="KW-1185">Reference proteome</keyword>
<evidence type="ECO:0000313" key="2">
    <source>
        <dbReference type="EMBL" id="AJG23679.1"/>
    </source>
</evidence>
<protein>
    <submittedName>
        <fullName evidence="2">Uncharacterized protein</fullName>
    </submittedName>
</protein>
<dbReference type="Proteomes" id="UP000031843">
    <property type="component" value="Chromosome secondary"/>
</dbReference>
<gene>
    <name evidence="2" type="ORF">RR42_s2097</name>
</gene>
<evidence type="ECO:0000313" key="3">
    <source>
        <dbReference type="Proteomes" id="UP000031843"/>
    </source>
</evidence>
<dbReference type="EMBL" id="CP010537">
    <property type="protein sequence ID" value="AJG23679.1"/>
    <property type="molecule type" value="Genomic_DNA"/>
</dbReference>
<feature type="transmembrane region" description="Helical" evidence="1">
    <location>
        <begin position="21"/>
        <end position="40"/>
    </location>
</feature>
<dbReference type="STRING" id="68895.RR42_s2097"/>
<feature type="transmembrane region" description="Helical" evidence="1">
    <location>
        <begin position="79"/>
        <end position="97"/>
    </location>
</feature>
<feature type="transmembrane region" description="Helical" evidence="1">
    <location>
        <begin position="147"/>
        <end position="168"/>
    </location>
</feature>
<dbReference type="KEGG" id="cbw:RR42_s2097"/>